<gene>
    <name evidence="3" type="ORF">CPB84DRAFT_1753939</name>
</gene>
<name>A0A9P5TG03_GYMJU</name>
<dbReference type="InterPro" id="IPR036052">
    <property type="entry name" value="TrpB-like_PALP_sf"/>
</dbReference>
<dbReference type="Gene3D" id="3.40.50.1100">
    <property type="match status" value="4"/>
</dbReference>
<evidence type="ECO:0000313" key="3">
    <source>
        <dbReference type="EMBL" id="KAF8871559.1"/>
    </source>
</evidence>
<dbReference type="EMBL" id="JADNYJ010000299">
    <property type="protein sequence ID" value="KAF8871559.1"/>
    <property type="molecule type" value="Genomic_DNA"/>
</dbReference>
<comment type="cofactor">
    <cofactor evidence="1">
        <name>pyridoxal 5'-phosphate</name>
        <dbReference type="ChEBI" id="CHEBI:597326"/>
    </cofactor>
</comment>
<organism evidence="3 4">
    <name type="scientific">Gymnopilus junonius</name>
    <name type="common">Spectacular rustgill mushroom</name>
    <name type="synonym">Gymnopilus spectabilis subsp. junonius</name>
    <dbReference type="NCBI Taxonomy" id="109634"/>
    <lineage>
        <taxon>Eukaryota</taxon>
        <taxon>Fungi</taxon>
        <taxon>Dikarya</taxon>
        <taxon>Basidiomycota</taxon>
        <taxon>Agaricomycotina</taxon>
        <taxon>Agaricomycetes</taxon>
        <taxon>Agaricomycetidae</taxon>
        <taxon>Agaricales</taxon>
        <taxon>Agaricineae</taxon>
        <taxon>Hymenogastraceae</taxon>
        <taxon>Gymnopilus</taxon>
    </lineage>
</organism>
<evidence type="ECO:0000313" key="4">
    <source>
        <dbReference type="Proteomes" id="UP000724874"/>
    </source>
</evidence>
<dbReference type="OrthoDB" id="5203861at2759"/>
<accession>A0A9P5TG03</accession>
<dbReference type="Proteomes" id="UP000724874">
    <property type="component" value="Unassembled WGS sequence"/>
</dbReference>
<evidence type="ECO:0000256" key="1">
    <source>
        <dbReference type="ARBA" id="ARBA00001933"/>
    </source>
</evidence>
<dbReference type="PANTHER" id="PTHR42690:SF1">
    <property type="entry name" value="THREONINE SYNTHASE-LIKE 2"/>
    <property type="match status" value="1"/>
</dbReference>
<dbReference type="SUPFAM" id="SSF53686">
    <property type="entry name" value="Tryptophan synthase beta subunit-like PLP-dependent enzymes"/>
    <property type="match status" value="1"/>
</dbReference>
<sequence>MEKLYSTFCHLDVAPLKKLDNKTFVLELFHGPTFAFKDVALQLFGNLFEFFLLQRNAWRAPGEKPERLTMVGATSRDSGRGRVSPIQEAQMTTVTDTNVHNVDVKGTCNDCQDIIKALFTDKEFDATHCLSAINSINWACILTQIVCLMECPTGNFGDILTGYYAKKMGLPIGKLIIVMNANDILAQFWKSGKYEKVDLTVSEGEGLTELVEGGSDSRQATDASSVKKTLNPAMDILVSSNFGHLLWYLACENAQGTNDEEKKHAALKTVDRWMSHLKSDGHVQVPVPVLETARTDFLAERIPDDLTLKTIKSFFEGKPSYVADPHMAVGLAASCIITAQNPSNVNQIILSTAHPVKFSEAVSH</sequence>
<proteinExistence type="predicted"/>
<dbReference type="InterPro" id="IPR051166">
    <property type="entry name" value="Threonine_Synthase"/>
</dbReference>
<dbReference type="GO" id="GO:0030170">
    <property type="term" value="F:pyridoxal phosphate binding"/>
    <property type="evidence" value="ECO:0007669"/>
    <property type="project" value="InterPro"/>
</dbReference>
<reference evidence="3" key="1">
    <citation type="submission" date="2020-11" db="EMBL/GenBank/DDBJ databases">
        <authorList>
            <consortium name="DOE Joint Genome Institute"/>
            <person name="Ahrendt S."/>
            <person name="Riley R."/>
            <person name="Andreopoulos W."/>
            <person name="LaButti K."/>
            <person name="Pangilinan J."/>
            <person name="Ruiz-duenas F.J."/>
            <person name="Barrasa J.M."/>
            <person name="Sanchez-Garcia M."/>
            <person name="Camarero S."/>
            <person name="Miyauchi S."/>
            <person name="Serrano A."/>
            <person name="Linde D."/>
            <person name="Babiker R."/>
            <person name="Drula E."/>
            <person name="Ayuso-Fernandez I."/>
            <person name="Pacheco R."/>
            <person name="Padilla G."/>
            <person name="Ferreira P."/>
            <person name="Barriuso J."/>
            <person name="Kellner H."/>
            <person name="Castanera R."/>
            <person name="Alfaro M."/>
            <person name="Ramirez L."/>
            <person name="Pisabarro A.G."/>
            <person name="Kuo A."/>
            <person name="Tritt A."/>
            <person name="Lipzen A."/>
            <person name="He G."/>
            <person name="Yan M."/>
            <person name="Ng V."/>
            <person name="Cullen D."/>
            <person name="Martin F."/>
            <person name="Rosso M.-N."/>
            <person name="Henrissat B."/>
            <person name="Hibbett D."/>
            <person name="Martinez A.T."/>
            <person name="Grigoriev I.V."/>
        </authorList>
    </citation>
    <scope>NUCLEOTIDE SEQUENCE</scope>
    <source>
        <strain evidence="3">AH 44721</strain>
    </source>
</reference>
<dbReference type="GO" id="GO:0009088">
    <property type="term" value="P:threonine biosynthetic process"/>
    <property type="evidence" value="ECO:0007669"/>
    <property type="project" value="TreeGrafter"/>
</dbReference>
<keyword evidence="2" id="KW-0663">Pyridoxal phosphate</keyword>
<dbReference type="AlphaFoldDB" id="A0A9P5TG03"/>
<comment type="caution">
    <text evidence="3">The sequence shown here is derived from an EMBL/GenBank/DDBJ whole genome shotgun (WGS) entry which is preliminary data.</text>
</comment>
<keyword evidence="4" id="KW-1185">Reference proteome</keyword>
<dbReference type="PANTHER" id="PTHR42690">
    <property type="entry name" value="THREONINE SYNTHASE FAMILY MEMBER"/>
    <property type="match status" value="1"/>
</dbReference>
<protein>
    <submittedName>
        <fullName evidence="3">Tryptophan synthase beta subunit-like PLP-dependent enzyme</fullName>
    </submittedName>
</protein>
<dbReference type="Pfam" id="PF24857">
    <property type="entry name" value="THR4_C"/>
    <property type="match status" value="1"/>
</dbReference>
<dbReference type="InterPro" id="IPR000634">
    <property type="entry name" value="Ser/Thr_deHydtase_PyrdxlP-BS"/>
</dbReference>
<evidence type="ECO:0000256" key="2">
    <source>
        <dbReference type="ARBA" id="ARBA00022898"/>
    </source>
</evidence>
<dbReference type="GO" id="GO:0004795">
    <property type="term" value="F:threonine synthase activity"/>
    <property type="evidence" value="ECO:0007669"/>
    <property type="project" value="TreeGrafter"/>
</dbReference>
<dbReference type="PROSITE" id="PS00165">
    <property type="entry name" value="DEHYDRATASE_SER_THR"/>
    <property type="match status" value="1"/>
</dbReference>